<proteinExistence type="predicted"/>
<keyword evidence="1" id="KW-0812">Transmembrane</keyword>
<keyword evidence="1" id="KW-0472">Membrane</keyword>
<evidence type="ECO:0000313" key="3">
    <source>
        <dbReference type="Proteomes" id="UP000193866"/>
    </source>
</evidence>
<dbReference type="Proteomes" id="UP000193866">
    <property type="component" value="Unassembled WGS sequence"/>
</dbReference>
<reference evidence="2 3" key="1">
    <citation type="submission" date="2016-01" db="EMBL/GenBank/DDBJ databases">
        <title>The new phylogeny of the genus Mycobacterium.</title>
        <authorList>
            <person name="Tarcisio F."/>
            <person name="Conor M."/>
            <person name="Antonella G."/>
            <person name="Elisabetta G."/>
            <person name="Giulia F.S."/>
            <person name="Sara T."/>
            <person name="Anna F."/>
            <person name="Clotilde B."/>
            <person name="Roberto B."/>
            <person name="Veronica D.S."/>
            <person name="Fabio R."/>
            <person name="Monica P."/>
            <person name="Olivier J."/>
            <person name="Enrico T."/>
            <person name="Nicola S."/>
        </authorList>
    </citation>
    <scope>NUCLEOTIDE SEQUENCE [LARGE SCALE GENOMIC DNA]</scope>
    <source>
        <strain evidence="2 3">DSM 45394</strain>
    </source>
</reference>
<dbReference type="Pfam" id="PF20358">
    <property type="entry name" value="DUF6653"/>
    <property type="match status" value="1"/>
</dbReference>
<protein>
    <submittedName>
        <fullName evidence="2">Uncharacterized protein</fullName>
    </submittedName>
</protein>
<dbReference type="STRING" id="1108812.AWC16_00100"/>
<gene>
    <name evidence="2" type="ORF">AWC16_00100</name>
</gene>
<sequence>MRRAVFARHSNPWSAWTRWATTPLILLPVWRRSWRDAAWVSTWFALNPVIFGEPADQSAWSTRAMLGEELWIVARPRDIALLVNLAGGAATATALLNARRRRALPTAVATVVAMALTMAYWELMVSYFDRRR</sequence>
<dbReference type="EMBL" id="LQPG01000023">
    <property type="protein sequence ID" value="ORW10354.1"/>
    <property type="molecule type" value="Genomic_DNA"/>
</dbReference>
<keyword evidence="1" id="KW-1133">Transmembrane helix</keyword>
<organism evidence="2 3">
    <name type="scientific">Mycolicibacter longobardus</name>
    <dbReference type="NCBI Taxonomy" id="1108812"/>
    <lineage>
        <taxon>Bacteria</taxon>
        <taxon>Bacillati</taxon>
        <taxon>Actinomycetota</taxon>
        <taxon>Actinomycetes</taxon>
        <taxon>Mycobacteriales</taxon>
        <taxon>Mycobacteriaceae</taxon>
        <taxon>Mycolicibacter</taxon>
    </lineage>
</organism>
<evidence type="ECO:0000313" key="2">
    <source>
        <dbReference type="EMBL" id="ORW10354.1"/>
    </source>
</evidence>
<keyword evidence="3" id="KW-1185">Reference proteome</keyword>
<accession>A0A1X1YH41</accession>
<name>A0A1X1YH41_9MYCO</name>
<dbReference type="InterPro" id="IPR046595">
    <property type="entry name" value="DUF6653"/>
</dbReference>
<evidence type="ECO:0000256" key="1">
    <source>
        <dbReference type="SAM" id="Phobius"/>
    </source>
</evidence>
<feature type="transmembrane region" description="Helical" evidence="1">
    <location>
        <begin position="79"/>
        <end position="98"/>
    </location>
</feature>
<feature type="transmembrane region" description="Helical" evidence="1">
    <location>
        <begin position="104"/>
        <end position="123"/>
    </location>
</feature>
<dbReference type="OrthoDB" id="1442233at2"/>
<comment type="caution">
    <text evidence="2">The sequence shown here is derived from an EMBL/GenBank/DDBJ whole genome shotgun (WGS) entry which is preliminary data.</text>
</comment>
<dbReference type="AlphaFoldDB" id="A0A1X1YH41"/>